<proteinExistence type="predicted"/>
<accession>A0ACB8B0R7</accession>
<reference evidence="1" key="1">
    <citation type="journal article" date="2021" name="New Phytol.">
        <title>Evolutionary innovations through gain and loss of genes in the ectomycorrhizal Boletales.</title>
        <authorList>
            <person name="Wu G."/>
            <person name="Miyauchi S."/>
            <person name="Morin E."/>
            <person name="Kuo A."/>
            <person name="Drula E."/>
            <person name="Varga T."/>
            <person name="Kohler A."/>
            <person name="Feng B."/>
            <person name="Cao Y."/>
            <person name="Lipzen A."/>
            <person name="Daum C."/>
            <person name="Hundley H."/>
            <person name="Pangilinan J."/>
            <person name="Johnson J."/>
            <person name="Barry K."/>
            <person name="LaButti K."/>
            <person name="Ng V."/>
            <person name="Ahrendt S."/>
            <person name="Min B."/>
            <person name="Choi I.G."/>
            <person name="Park H."/>
            <person name="Plett J.M."/>
            <person name="Magnuson J."/>
            <person name="Spatafora J.W."/>
            <person name="Nagy L.G."/>
            <person name="Henrissat B."/>
            <person name="Grigoriev I.V."/>
            <person name="Yang Z.L."/>
            <person name="Xu J."/>
            <person name="Martin F.M."/>
        </authorList>
    </citation>
    <scope>NUCLEOTIDE SEQUENCE</scope>
    <source>
        <strain evidence="1">KUC20120723A-06</strain>
    </source>
</reference>
<protein>
    <submittedName>
        <fullName evidence="1">Uncharacterized protein</fullName>
    </submittedName>
</protein>
<dbReference type="Proteomes" id="UP000790709">
    <property type="component" value="Unassembled WGS sequence"/>
</dbReference>
<dbReference type="EMBL" id="MU266812">
    <property type="protein sequence ID" value="KAH7918287.1"/>
    <property type="molecule type" value="Genomic_DNA"/>
</dbReference>
<comment type="caution">
    <text evidence="1">The sequence shown here is derived from an EMBL/GenBank/DDBJ whole genome shotgun (WGS) entry which is preliminary data.</text>
</comment>
<evidence type="ECO:0000313" key="2">
    <source>
        <dbReference type="Proteomes" id="UP000790709"/>
    </source>
</evidence>
<organism evidence="1 2">
    <name type="scientific">Leucogyrophana mollusca</name>
    <dbReference type="NCBI Taxonomy" id="85980"/>
    <lineage>
        <taxon>Eukaryota</taxon>
        <taxon>Fungi</taxon>
        <taxon>Dikarya</taxon>
        <taxon>Basidiomycota</taxon>
        <taxon>Agaricomycotina</taxon>
        <taxon>Agaricomycetes</taxon>
        <taxon>Agaricomycetidae</taxon>
        <taxon>Boletales</taxon>
        <taxon>Boletales incertae sedis</taxon>
        <taxon>Leucogyrophana</taxon>
    </lineage>
</organism>
<evidence type="ECO:0000313" key="1">
    <source>
        <dbReference type="EMBL" id="KAH7918287.1"/>
    </source>
</evidence>
<keyword evidence="2" id="KW-1185">Reference proteome</keyword>
<name>A0ACB8B0R7_9AGAM</name>
<sequence>MNGWLTGEDGQRLLWIPDEMRRVKLLTARRHGRLVLGRATDDESSALIVLDMSDYLTIPQVARMEGGWRAGL</sequence>
<gene>
    <name evidence="1" type="ORF">BV22DRAFT_1041863</name>
</gene>